<protein>
    <submittedName>
        <fullName evidence="2">Metallophosphoesterase family protein</fullName>
    </submittedName>
</protein>
<dbReference type="PANTHER" id="PTHR42850">
    <property type="entry name" value="METALLOPHOSPHOESTERASE"/>
    <property type="match status" value="1"/>
</dbReference>
<organism evidence="2 3">
    <name type="scientific">Olivibacter ginsenosidimutans</name>
    <dbReference type="NCBI Taxonomy" id="1176537"/>
    <lineage>
        <taxon>Bacteria</taxon>
        <taxon>Pseudomonadati</taxon>
        <taxon>Bacteroidota</taxon>
        <taxon>Sphingobacteriia</taxon>
        <taxon>Sphingobacteriales</taxon>
        <taxon>Sphingobacteriaceae</taxon>
        <taxon>Olivibacter</taxon>
    </lineage>
</organism>
<reference evidence="3" key="1">
    <citation type="journal article" date="2019" name="Int. J. Syst. Evol. Microbiol.">
        <title>The Global Catalogue of Microorganisms (GCM) 10K type strain sequencing project: providing services to taxonomists for standard genome sequencing and annotation.</title>
        <authorList>
            <consortium name="The Broad Institute Genomics Platform"/>
            <consortium name="The Broad Institute Genome Sequencing Center for Infectious Disease"/>
            <person name="Wu L."/>
            <person name="Ma J."/>
        </authorList>
    </citation>
    <scope>NUCLEOTIDE SEQUENCE [LARGE SCALE GENOMIC DNA]</scope>
    <source>
        <strain evidence="3">JCM 18200</strain>
    </source>
</reference>
<evidence type="ECO:0000259" key="1">
    <source>
        <dbReference type="Pfam" id="PF00149"/>
    </source>
</evidence>
<sequence>MDKKNAKRIFAMGDIHGAYKAMQQCLERSDFDYENDILIQLGDVVDGYDEVFECVEELLKIKQVIAIKGNHDVWFSEFLETDFHPGFWNFGGEGTIISYLRHSDKKGVYLPSRSSYKTTLHAADIPDTHLDFFRNQKPYYIDKDQCCFVHGGFDRHFSFWEQQESIYYWDRDLWRDAMHHSNAEADLEAFEIVTKFKKIYLGHTPTTNWGTDQPLTAFHITNLDTGAGHSGRLTIMNIDSQEYWQSDPLKNLYKKNFRN</sequence>
<dbReference type="EMBL" id="BAABIQ010000038">
    <property type="protein sequence ID" value="GAA4796878.1"/>
    <property type="molecule type" value="Genomic_DNA"/>
</dbReference>
<dbReference type="Gene3D" id="3.60.21.10">
    <property type="match status" value="1"/>
</dbReference>
<keyword evidence="3" id="KW-1185">Reference proteome</keyword>
<evidence type="ECO:0000313" key="2">
    <source>
        <dbReference type="EMBL" id="GAA4796878.1"/>
    </source>
</evidence>
<gene>
    <name evidence="2" type="ORF">GCM10023231_26710</name>
</gene>
<accession>A0ABP9BKW2</accession>
<proteinExistence type="predicted"/>
<dbReference type="Pfam" id="PF00149">
    <property type="entry name" value="Metallophos"/>
    <property type="match status" value="1"/>
</dbReference>
<dbReference type="InterPro" id="IPR050126">
    <property type="entry name" value="Ap4A_hydrolase"/>
</dbReference>
<name>A0ABP9BKW2_9SPHI</name>
<dbReference type="InterPro" id="IPR029052">
    <property type="entry name" value="Metallo-depent_PP-like"/>
</dbReference>
<dbReference type="Proteomes" id="UP001501411">
    <property type="component" value="Unassembled WGS sequence"/>
</dbReference>
<evidence type="ECO:0000313" key="3">
    <source>
        <dbReference type="Proteomes" id="UP001501411"/>
    </source>
</evidence>
<dbReference type="SUPFAM" id="SSF56300">
    <property type="entry name" value="Metallo-dependent phosphatases"/>
    <property type="match status" value="1"/>
</dbReference>
<comment type="caution">
    <text evidence="2">The sequence shown here is derived from an EMBL/GenBank/DDBJ whole genome shotgun (WGS) entry which is preliminary data.</text>
</comment>
<feature type="domain" description="Calcineurin-like phosphoesterase" evidence="1">
    <location>
        <begin position="8"/>
        <end position="204"/>
    </location>
</feature>
<dbReference type="PANTHER" id="PTHR42850:SF4">
    <property type="entry name" value="ZINC-DEPENDENT ENDOPOLYPHOSPHATASE"/>
    <property type="match status" value="1"/>
</dbReference>
<dbReference type="InterPro" id="IPR004843">
    <property type="entry name" value="Calcineurin-like_PHP"/>
</dbReference>